<keyword evidence="7 12" id="KW-0472">Membrane</keyword>
<evidence type="ECO:0000256" key="4">
    <source>
        <dbReference type="ARBA" id="ARBA00022692"/>
    </source>
</evidence>
<evidence type="ECO:0000256" key="8">
    <source>
        <dbReference type="ARBA" id="ARBA00023170"/>
    </source>
</evidence>
<evidence type="ECO:0000256" key="12">
    <source>
        <dbReference type="SAM" id="Phobius"/>
    </source>
</evidence>
<dbReference type="Gene3D" id="1.20.1070.10">
    <property type="entry name" value="Rhodopsin 7-helix transmembrane proteins"/>
    <property type="match status" value="1"/>
</dbReference>
<dbReference type="PROSITE" id="PS00237">
    <property type="entry name" value="G_PROTEIN_RECEP_F1_1"/>
    <property type="match status" value="1"/>
</dbReference>
<feature type="region of interest" description="Disordered" evidence="11">
    <location>
        <begin position="425"/>
        <end position="451"/>
    </location>
</feature>
<feature type="domain" description="G-protein coupled receptors family 1 profile" evidence="13">
    <location>
        <begin position="92"/>
        <end position="337"/>
    </location>
</feature>
<comment type="subcellular location">
    <subcellularLocation>
        <location evidence="1">Cell membrane</location>
        <topology evidence="1">Multi-pass membrane protein</topology>
    </subcellularLocation>
</comment>
<protein>
    <recommendedName>
        <fullName evidence="13">G-protein coupled receptors family 1 profile domain-containing protein</fullName>
    </recommendedName>
</protein>
<evidence type="ECO:0000313" key="15">
    <source>
        <dbReference type="Proteomes" id="UP000648187"/>
    </source>
</evidence>
<evidence type="ECO:0000256" key="1">
    <source>
        <dbReference type="ARBA" id="ARBA00004651"/>
    </source>
</evidence>
<dbReference type="InterPro" id="IPR050569">
    <property type="entry name" value="TAAR"/>
</dbReference>
<keyword evidence="9 10" id="KW-0807">Transducer</keyword>
<reference evidence="14" key="1">
    <citation type="submission" date="2020-08" db="EMBL/GenBank/DDBJ databases">
        <title>Spodoptera exigua strain:BAW_Kor-Di-RS1 Genome sequencing and assembly.</title>
        <authorList>
            <person name="Kim J."/>
            <person name="Nam H.Y."/>
            <person name="Kwon M."/>
            <person name="Choi J.H."/>
            <person name="Cho S.R."/>
            <person name="Kim G.-H."/>
        </authorList>
    </citation>
    <scope>NUCLEOTIDE SEQUENCE</scope>
    <source>
        <strain evidence="14">BAW_Kor-Di-RS1</strain>
        <tissue evidence="14">Whole-body</tissue>
    </source>
</reference>
<dbReference type="GO" id="GO:0004930">
    <property type="term" value="F:G protein-coupled receptor activity"/>
    <property type="evidence" value="ECO:0007669"/>
    <property type="project" value="UniProtKB-KW"/>
</dbReference>
<feature type="transmembrane region" description="Helical" evidence="12">
    <location>
        <begin position="233"/>
        <end position="256"/>
    </location>
</feature>
<evidence type="ECO:0000259" key="13">
    <source>
        <dbReference type="PROSITE" id="PS50262"/>
    </source>
</evidence>
<feature type="transmembrane region" description="Helical" evidence="12">
    <location>
        <begin position="75"/>
        <end position="102"/>
    </location>
</feature>
<keyword evidence="8 10" id="KW-0675">Receptor</keyword>
<dbReference type="CDD" id="cd00637">
    <property type="entry name" value="7tm_classA_rhodopsin-like"/>
    <property type="match status" value="1"/>
</dbReference>
<dbReference type="AlphaFoldDB" id="A0A835GFB1"/>
<proteinExistence type="inferred from homology"/>
<evidence type="ECO:0000313" key="14">
    <source>
        <dbReference type="EMBL" id="KAF9413632.1"/>
    </source>
</evidence>
<evidence type="ECO:0000256" key="3">
    <source>
        <dbReference type="ARBA" id="ARBA00022475"/>
    </source>
</evidence>
<keyword evidence="4 10" id="KW-0812">Transmembrane</keyword>
<accession>A0A835GFB1</accession>
<evidence type="ECO:0000256" key="2">
    <source>
        <dbReference type="ARBA" id="ARBA00010663"/>
    </source>
</evidence>
<keyword evidence="6 10" id="KW-0297">G-protein coupled receptor</keyword>
<dbReference type="Proteomes" id="UP000648187">
    <property type="component" value="Unassembled WGS sequence"/>
</dbReference>
<feature type="transmembrane region" description="Helical" evidence="12">
    <location>
        <begin position="284"/>
        <end position="308"/>
    </location>
</feature>
<comment type="caution">
    <text evidence="14">The sequence shown here is derived from an EMBL/GenBank/DDBJ whole genome shotgun (WGS) entry which is preliminary data.</text>
</comment>
<dbReference type="InterPro" id="IPR000276">
    <property type="entry name" value="GPCR_Rhodpsn"/>
</dbReference>
<dbReference type="PROSITE" id="PS50262">
    <property type="entry name" value="G_PROTEIN_RECEP_F1_2"/>
    <property type="match status" value="1"/>
</dbReference>
<dbReference type="InterPro" id="IPR017452">
    <property type="entry name" value="GPCR_Rhodpsn_7TM"/>
</dbReference>
<gene>
    <name evidence="14" type="ORF">HW555_008210</name>
</gene>
<dbReference type="GO" id="GO:0005886">
    <property type="term" value="C:plasma membrane"/>
    <property type="evidence" value="ECO:0007669"/>
    <property type="project" value="UniProtKB-SubCell"/>
</dbReference>
<evidence type="ECO:0000256" key="6">
    <source>
        <dbReference type="ARBA" id="ARBA00023040"/>
    </source>
</evidence>
<sequence>MHLQGPVARAPRSVITVQALTNLSLCSSLTTTSDYSEWEALATAASDGMDVVFGNESDWGWNATDEGESTNLYNYWAWSIVDGSLMLLIVSGNTLTILAVTLSRRLSSLVSNQFVLNLAISDLMVGLTLPYHLVFYLNDDFGTIKWSCLMRFILIILACLASIYNIIAIAVDRYIAIVHPLHYSRYMTKLVTRLLMSATWSVAVCISCIPVFWNDWHEGVACEMNMVVPKKYTTSILAPMFSLIWMVMFILYWRIWREATCHARRMRANTCCPTGANDWKSIQVVLLVLGSFSICWMPFVVVACAQTFPIMPLHNHIAYRVTSSLAMSNSGINPLIYAWKNAGFRAAFAKLLRCKRPDTSEYRGSPAPERKRGSVALREGSITRSSAPSALSSLGGRPARLLYMEHDADTARCRIIENAGYVEAERGDTNPSYAPDGPTPVHRPATRADLV</sequence>
<comment type="similarity">
    <text evidence="2 10">Belongs to the G-protein coupled receptor 1 family.</text>
</comment>
<keyword evidence="15" id="KW-1185">Reference proteome</keyword>
<evidence type="ECO:0000256" key="11">
    <source>
        <dbReference type="SAM" id="MobiDB-lite"/>
    </source>
</evidence>
<name>A0A835GFB1_SPOEX</name>
<feature type="transmembrane region" description="Helical" evidence="12">
    <location>
        <begin position="191"/>
        <end position="213"/>
    </location>
</feature>
<dbReference type="SUPFAM" id="SSF81321">
    <property type="entry name" value="Family A G protein-coupled receptor-like"/>
    <property type="match status" value="1"/>
</dbReference>
<feature type="region of interest" description="Disordered" evidence="11">
    <location>
        <begin position="359"/>
        <end position="392"/>
    </location>
</feature>
<dbReference type="Pfam" id="PF00001">
    <property type="entry name" value="7tm_1"/>
    <property type="match status" value="1"/>
</dbReference>
<keyword evidence="5 12" id="KW-1133">Transmembrane helix</keyword>
<evidence type="ECO:0000256" key="10">
    <source>
        <dbReference type="RuleBase" id="RU000688"/>
    </source>
</evidence>
<keyword evidence="3" id="KW-1003">Cell membrane</keyword>
<feature type="transmembrane region" description="Helical" evidence="12">
    <location>
        <begin position="114"/>
        <end position="137"/>
    </location>
</feature>
<evidence type="ECO:0000256" key="9">
    <source>
        <dbReference type="ARBA" id="ARBA00023224"/>
    </source>
</evidence>
<organism evidence="14 15">
    <name type="scientific">Spodoptera exigua</name>
    <name type="common">Beet armyworm</name>
    <name type="synonym">Noctua fulgens</name>
    <dbReference type="NCBI Taxonomy" id="7107"/>
    <lineage>
        <taxon>Eukaryota</taxon>
        <taxon>Metazoa</taxon>
        <taxon>Ecdysozoa</taxon>
        <taxon>Arthropoda</taxon>
        <taxon>Hexapoda</taxon>
        <taxon>Insecta</taxon>
        <taxon>Pterygota</taxon>
        <taxon>Neoptera</taxon>
        <taxon>Endopterygota</taxon>
        <taxon>Lepidoptera</taxon>
        <taxon>Glossata</taxon>
        <taxon>Ditrysia</taxon>
        <taxon>Noctuoidea</taxon>
        <taxon>Noctuidae</taxon>
        <taxon>Amphipyrinae</taxon>
        <taxon>Spodoptera</taxon>
    </lineage>
</organism>
<dbReference type="PRINTS" id="PR00237">
    <property type="entry name" value="GPCRRHODOPSN"/>
</dbReference>
<feature type="transmembrane region" description="Helical" evidence="12">
    <location>
        <begin position="149"/>
        <end position="171"/>
    </location>
</feature>
<evidence type="ECO:0000256" key="5">
    <source>
        <dbReference type="ARBA" id="ARBA00022989"/>
    </source>
</evidence>
<dbReference type="PANTHER" id="PTHR24249">
    <property type="entry name" value="HISTAMINE RECEPTOR-RELATED G-PROTEIN COUPLED RECEPTOR"/>
    <property type="match status" value="1"/>
</dbReference>
<dbReference type="EMBL" id="JACKWZ010000153">
    <property type="protein sequence ID" value="KAF9413632.1"/>
    <property type="molecule type" value="Genomic_DNA"/>
</dbReference>
<dbReference type="PANTHER" id="PTHR24249:SF414">
    <property type="entry name" value="LP14436P"/>
    <property type="match status" value="1"/>
</dbReference>
<evidence type="ECO:0000256" key="7">
    <source>
        <dbReference type="ARBA" id="ARBA00023136"/>
    </source>
</evidence>